<reference evidence="3 4" key="1">
    <citation type="submission" date="2019-05" db="EMBL/GenBank/DDBJ databases">
        <authorList>
            <person name="Pankratov T."/>
            <person name="Grouzdev D."/>
        </authorList>
    </citation>
    <scope>NUCLEOTIDE SEQUENCE [LARGE SCALE GENOMIC DNA]</scope>
    <source>
        <strain evidence="3 4">KEBCLARHB70R</strain>
    </source>
</reference>
<name>A0A5R9J711_9PROT</name>
<evidence type="ECO:0000256" key="2">
    <source>
        <dbReference type="SAM" id="Phobius"/>
    </source>
</evidence>
<feature type="transmembrane region" description="Helical" evidence="2">
    <location>
        <begin position="38"/>
        <end position="57"/>
    </location>
</feature>
<dbReference type="GO" id="GO:0005886">
    <property type="term" value="C:plasma membrane"/>
    <property type="evidence" value="ECO:0007669"/>
    <property type="project" value="TreeGrafter"/>
</dbReference>
<accession>A0A5R9J711</accession>
<keyword evidence="2" id="KW-0812">Transmembrane</keyword>
<evidence type="ECO:0000313" key="3">
    <source>
        <dbReference type="EMBL" id="TLU72759.1"/>
    </source>
</evidence>
<gene>
    <name evidence="3" type="ORF">FE263_12115</name>
</gene>
<proteinExistence type="predicted"/>
<comment type="caution">
    <text evidence="3">The sequence shown here is derived from an EMBL/GenBank/DDBJ whole genome shotgun (WGS) entry which is preliminary data.</text>
</comment>
<feature type="region of interest" description="Disordered" evidence="1">
    <location>
        <begin position="1"/>
        <end position="20"/>
    </location>
</feature>
<dbReference type="PANTHER" id="PTHR38442:SF1">
    <property type="entry name" value="INNER MEMBRANE PROTEIN"/>
    <property type="match status" value="1"/>
</dbReference>
<organism evidence="3 4">
    <name type="scientific">Lichenicoccus roseus</name>
    <dbReference type="NCBI Taxonomy" id="2683649"/>
    <lineage>
        <taxon>Bacteria</taxon>
        <taxon>Pseudomonadati</taxon>
        <taxon>Pseudomonadota</taxon>
        <taxon>Alphaproteobacteria</taxon>
        <taxon>Acetobacterales</taxon>
        <taxon>Acetobacteraceae</taxon>
        <taxon>Lichenicoccus</taxon>
    </lineage>
</organism>
<dbReference type="RefSeq" id="WP_138326220.1">
    <property type="nucleotide sequence ID" value="NZ_VCDI01000003.1"/>
</dbReference>
<dbReference type="Pfam" id="PF04286">
    <property type="entry name" value="DUF445"/>
    <property type="match status" value="1"/>
</dbReference>
<dbReference type="AlphaFoldDB" id="A0A5R9J711"/>
<keyword evidence="2" id="KW-0472">Membrane</keyword>
<evidence type="ECO:0000256" key="1">
    <source>
        <dbReference type="SAM" id="MobiDB-lite"/>
    </source>
</evidence>
<evidence type="ECO:0000313" key="4">
    <source>
        <dbReference type="Proteomes" id="UP000305654"/>
    </source>
</evidence>
<protein>
    <submittedName>
        <fullName evidence="3">DUF445 domain-containing protein</fullName>
    </submittedName>
</protein>
<keyword evidence="2" id="KW-1133">Transmembrane helix</keyword>
<keyword evidence="4" id="KW-1185">Reference proteome</keyword>
<dbReference type="EMBL" id="VCDI01000003">
    <property type="protein sequence ID" value="TLU72759.1"/>
    <property type="molecule type" value="Genomic_DNA"/>
</dbReference>
<dbReference type="Proteomes" id="UP000305654">
    <property type="component" value="Unassembled WGS sequence"/>
</dbReference>
<sequence length="441" mass="48279">MTTITSRRAAGPAVAESGRLEADRDAEARRSLQRYRRFATGLLVAMAALTLAGYALGRGFWPGLLQATAKAGLVGGLADWFAVTALFRHPLGLPIPHTAILPAQKERLGRALGNFIANHVFTEADIERALAQLDVPGLLSRLLAEPENGALAGRAAASALPHLLDRLEDGRAGELLARAMPRLLSGDTLAPVIARMLRTLVDGDRHQEVLSFLLAELKEVLKAKEASLRVMIEERVREQGGRLVGWAIGGSIATRVMGAMSEELDRTDPANSDLREAFTVWVRREIDRIENDPERGRELADGLRGVFGHQSVRSWGQDIWQRARQMIEADLVRPDGWVARLIADALPRLGAMLDRDEAARARTEMTVRRAALRLLPALRERMAGFIGAVVGGWDARLITDKLELRVGRDLQYVRVNGTLVGALVGGLFYLVLRALFGAVEY</sequence>
<dbReference type="InterPro" id="IPR007383">
    <property type="entry name" value="DUF445"/>
</dbReference>
<dbReference type="OrthoDB" id="9769590at2"/>
<dbReference type="PANTHER" id="PTHR38442">
    <property type="entry name" value="INNER MEMBRANE PROTEIN-RELATED"/>
    <property type="match status" value="1"/>
</dbReference>
<feature type="transmembrane region" description="Helical" evidence="2">
    <location>
        <begin position="415"/>
        <end position="436"/>
    </location>
</feature>